<accession>A0A135L1J3</accession>
<dbReference type="InterPro" id="IPR003497">
    <property type="entry name" value="BRO_N_domain"/>
</dbReference>
<dbReference type="PANTHER" id="PTHR36180:SF2">
    <property type="entry name" value="BRO FAMILY PROTEIN"/>
    <property type="match status" value="1"/>
</dbReference>
<dbReference type="Proteomes" id="UP000070352">
    <property type="component" value="Unassembled WGS sequence"/>
</dbReference>
<dbReference type="PROSITE" id="PS51750">
    <property type="entry name" value="BRO_N"/>
    <property type="match status" value="1"/>
</dbReference>
<dbReference type="Pfam" id="PF02498">
    <property type="entry name" value="Bro-N"/>
    <property type="match status" value="1"/>
</dbReference>
<name>A0A135L1J3_9BACI</name>
<evidence type="ECO:0000313" key="3">
    <source>
        <dbReference type="Proteomes" id="UP000070352"/>
    </source>
</evidence>
<dbReference type="SMART" id="SM01040">
    <property type="entry name" value="Bro-N"/>
    <property type="match status" value="1"/>
</dbReference>
<proteinExistence type="predicted"/>
<dbReference type="RefSeq" id="WP_068722698.1">
    <property type="nucleotide sequence ID" value="NZ_LSKU01000001.1"/>
</dbReference>
<evidence type="ECO:0000313" key="2">
    <source>
        <dbReference type="EMBL" id="KXG42855.1"/>
    </source>
</evidence>
<dbReference type="PANTHER" id="PTHR36180">
    <property type="entry name" value="DNA-BINDING PROTEIN-RELATED-RELATED"/>
    <property type="match status" value="1"/>
</dbReference>
<dbReference type="GO" id="GO:0003677">
    <property type="term" value="F:DNA binding"/>
    <property type="evidence" value="ECO:0007669"/>
    <property type="project" value="InterPro"/>
</dbReference>
<dbReference type="Pfam" id="PF03374">
    <property type="entry name" value="ANT"/>
    <property type="match status" value="1"/>
</dbReference>
<dbReference type="InterPro" id="IPR005039">
    <property type="entry name" value="Ant_C"/>
</dbReference>
<gene>
    <name evidence="2" type="ORF">U473_01535</name>
</gene>
<evidence type="ECO:0000259" key="1">
    <source>
        <dbReference type="PROSITE" id="PS51750"/>
    </source>
</evidence>
<dbReference type="OrthoDB" id="9812611at2"/>
<comment type="caution">
    <text evidence="2">The sequence shown here is derived from an EMBL/GenBank/DDBJ whole genome shotgun (WGS) entry which is preliminary data.</text>
</comment>
<keyword evidence="3" id="KW-1185">Reference proteome</keyword>
<dbReference type="STRING" id="1413211.U473_01535"/>
<dbReference type="AlphaFoldDB" id="A0A135L1J3"/>
<feature type="domain" description="Bro-N" evidence="1">
    <location>
        <begin position="1"/>
        <end position="106"/>
    </location>
</feature>
<protein>
    <recommendedName>
        <fullName evidence="1">Bro-N domain-containing protein</fullName>
    </recommendedName>
</protein>
<dbReference type="EMBL" id="LSKU01000001">
    <property type="protein sequence ID" value="KXG42855.1"/>
    <property type="molecule type" value="Genomic_DNA"/>
</dbReference>
<sequence>MNQLQQVFNYQNHQVRTVIINDEPWFVAKDVCDVLNHSNHKVAVSRLDEDEVSKVYLTDSLGREQNTTIVNESGLYALIMTSNKHEAKQFKRWITHEVIPSIRKTGSYSIQKYQLPQTFSEALRLLADEVEARERLEQQLKITAPKAEMFDVIASADNAQTMSAVAKSFNWGRNKMFAFLREQKVLRHNNEPYQEYIDRGYFSVRQVPIVRSNRTDNKVQTLVTAKGIEFIGRLLQKQGLLQQAK</sequence>
<organism evidence="2 3">
    <name type="scientific">Tepidibacillus decaturensis</name>
    <dbReference type="NCBI Taxonomy" id="1413211"/>
    <lineage>
        <taxon>Bacteria</taxon>
        <taxon>Bacillati</taxon>
        <taxon>Bacillota</taxon>
        <taxon>Bacilli</taxon>
        <taxon>Bacillales</taxon>
        <taxon>Bacillaceae</taxon>
        <taxon>Tepidibacillus</taxon>
    </lineage>
</organism>
<reference evidence="2 3" key="1">
    <citation type="submission" date="2016-02" db="EMBL/GenBank/DDBJ databases">
        <title>Draft Genome for Tepidibacillus decaturensis nov. sp. Strain Z9, an Anaerobic, Moderately Thermophilic and Heterotrophic Bacterium from Deep Subsurface of the Illinois Basin, USA.</title>
        <authorList>
            <person name="Dong Y."/>
            <person name="Chang J.Y."/>
            <person name="Sanford R."/>
            <person name="Fouke B.W."/>
        </authorList>
    </citation>
    <scope>NUCLEOTIDE SEQUENCE [LARGE SCALE GENOMIC DNA]</scope>
    <source>
        <strain evidence="2 3">Z9</strain>
    </source>
</reference>